<dbReference type="PANTHER" id="PTHR21137">
    <property type="entry name" value="ODORANT RECEPTOR"/>
    <property type="match status" value="1"/>
</dbReference>
<accession>A0A978W717</accession>
<feature type="transmembrane region" description="Helical" evidence="10">
    <location>
        <begin position="293"/>
        <end position="315"/>
    </location>
</feature>
<dbReference type="GO" id="GO:0005886">
    <property type="term" value="C:plasma membrane"/>
    <property type="evidence" value="ECO:0007669"/>
    <property type="project" value="UniProtKB-SubCell"/>
</dbReference>
<reference evidence="11" key="1">
    <citation type="journal article" date="2021" name="Zhi Wu Bao Hu">
        <title>Identification and Analysis of Chemosensory Gene of Yellow Leaf Borer.</title>
        <authorList>
            <person name="Li Z."/>
            <person name="Liu L."/>
            <person name="Yang B."/>
            <person name="Yan S."/>
            <person name="Wang G."/>
        </authorList>
    </citation>
    <scope>NUCLEOTIDE SEQUENCE</scope>
    <source>
        <strain evidence="11">ZC1996015</strain>
        <tissue evidence="11">Antennae and mouthparts</tissue>
    </source>
</reference>
<feature type="transmembrane region" description="Helical" evidence="10">
    <location>
        <begin position="380"/>
        <end position="403"/>
    </location>
</feature>
<organism evidence="11">
    <name type="scientific">Heortia vitessoides</name>
    <dbReference type="NCBI Taxonomy" id="1557813"/>
    <lineage>
        <taxon>Eukaryota</taxon>
        <taxon>Metazoa</taxon>
        <taxon>Ecdysozoa</taxon>
        <taxon>Arthropoda</taxon>
        <taxon>Hexapoda</taxon>
        <taxon>Insecta</taxon>
        <taxon>Pterygota</taxon>
        <taxon>Neoptera</taxon>
        <taxon>Endopterygota</taxon>
        <taxon>Lepidoptera</taxon>
        <taxon>Glossata</taxon>
        <taxon>Ditrysia</taxon>
        <taxon>Pyraloidea</taxon>
        <taxon>Crambidae</taxon>
        <taxon>Heortia</taxon>
    </lineage>
</organism>
<dbReference type="GO" id="GO:0004984">
    <property type="term" value="F:olfactory receptor activity"/>
    <property type="evidence" value="ECO:0007669"/>
    <property type="project" value="InterPro"/>
</dbReference>
<evidence type="ECO:0000256" key="2">
    <source>
        <dbReference type="ARBA" id="ARBA00022475"/>
    </source>
</evidence>
<evidence type="ECO:0000256" key="10">
    <source>
        <dbReference type="RuleBase" id="RU351113"/>
    </source>
</evidence>
<evidence type="ECO:0000256" key="7">
    <source>
        <dbReference type="ARBA" id="ARBA00023136"/>
    </source>
</evidence>
<sequence>MWRSIRKYGLEYCDLPTMLSNLYFMFRPLTLNIDPGNTEPIPKVFFVITLIFAIIYTYTYFFSMIWFVFVRCIETRDLVAAMIVFSLGITSEIGVTKYIFTLAYENKIRGIIKQYIECDALVVAGSRFSKNLLKALRNVKQRAVVYWIVIISNGIIYIMKPFVMPGRNPMEEIFILYKLEPPLEKPNLELANLMMALGSVFTCYLTANMAVFLIIISGYVEAQLLALSVELENIWDDAEVQHTNDSKVEDSTSDASASDSPDNNAINKIIGQRLCELIKVHAININLLLEIEVVFRGAFIVEFIVLSVGLIAQLLGGLQNTYMEVPFAVIQVAMDCLTGQRLMDACDVFEVAVYGCKWERYNASNMKTVLMMLMNSQKTLTLTAGGVAVLNFACLMSVFNSVYSAFTTLQSVM</sequence>
<keyword evidence="8 10" id="KW-0675">Receptor</keyword>
<keyword evidence="9 10" id="KW-0807">Transducer</keyword>
<feature type="transmembrane region" description="Helical" evidence="10">
    <location>
        <begin position="79"/>
        <end position="100"/>
    </location>
</feature>
<dbReference type="InterPro" id="IPR004117">
    <property type="entry name" value="7tm6_olfct_rcpt"/>
</dbReference>
<name>A0A978W717_9NEOP</name>
<feature type="transmembrane region" description="Helical" evidence="10">
    <location>
        <begin position="144"/>
        <end position="163"/>
    </location>
</feature>
<proteinExistence type="evidence at transcript level"/>
<evidence type="ECO:0000256" key="1">
    <source>
        <dbReference type="ARBA" id="ARBA00004651"/>
    </source>
</evidence>
<evidence type="ECO:0000256" key="8">
    <source>
        <dbReference type="ARBA" id="ARBA00023170"/>
    </source>
</evidence>
<evidence type="ECO:0000256" key="3">
    <source>
        <dbReference type="ARBA" id="ARBA00022606"/>
    </source>
</evidence>
<keyword evidence="6 10" id="KW-1133">Transmembrane helix</keyword>
<dbReference type="AlphaFoldDB" id="A0A978W717"/>
<feature type="transmembrane region" description="Helical" evidence="10">
    <location>
        <begin position="44"/>
        <end position="67"/>
    </location>
</feature>
<comment type="similarity">
    <text evidence="10">Belongs to the insect chemoreceptor superfamily. Heteromeric odorant receptor channel (TC 1.A.69) family.</text>
</comment>
<comment type="caution">
    <text evidence="10">Lacks conserved residue(s) required for the propagation of feature annotation.</text>
</comment>
<dbReference type="GO" id="GO:0007165">
    <property type="term" value="P:signal transduction"/>
    <property type="evidence" value="ECO:0007669"/>
    <property type="project" value="UniProtKB-KW"/>
</dbReference>
<feature type="transmembrane region" description="Helical" evidence="10">
    <location>
        <begin position="193"/>
        <end position="216"/>
    </location>
</feature>
<evidence type="ECO:0000256" key="6">
    <source>
        <dbReference type="ARBA" id="ARBA00022989"/>
    </source>
</evidence>
<reference evidence="11" key="2">
    <citation type="submission" date="2021-03" db="EMBL/GenBank/DDBJ databases">
        <authorList>
            <person name="Li z."/>
        </authorList>
    </citation>
    <scope>NUCLEOTIDE SEQUENCE</scope>
    <source>
        <strain evidence="11">ZC1996015</strain>
        <tissue evidence="11">Antennae and mouthparts</tissue>
    </source>
</reference>
<evidence type="ECO:0000313" key="11">
    <source>
        <dbReference type="EMBL" id="UVB79114.1"/>
    </source>
</evidence>
<keyword evidence="7 10" id="KW-0472">Membrane</keyword>
<protein>
    <recommendedName>
        <fullName evidence="10">Odorant receptor</fullName>
    </recommendedName>
</protein>
<dbReference type="Pfam" id="PF02949">
    <property type="entry name" value="7tm_6"/>
    <property type="match status" value="1"/>
</dbReference>
<evidence type="ECO:0000256" key="9">
    <source>
        <dbReference type="ARBA" id="ARBA00023224"/>
    </source>
</evidence>
<comment type="subcellular location">
    <subcellularLocation>
        <location evidence="1 10">Cell membrane</location>
        <topology evidence="1 10">Multi-pass membrane protein</topology>
    </subcellularLocation>
</comment>
<evidence type="ECO:0000256" key="4">
    <source>
        <dbReference type="ARBA" id="ARBA00022692"/>
    </source>
</evidence>
<dbReference type="EMBL" id="MW717308">
    <property type="protein sequence ID" value="UVB79114.1"/>
    <property type="molecule type" value="mRNA"/>
</dbReference>
<evidence type="ECO:0000256" key="5">
    <source>
        <dbReference type="ARBA" id="ARBA00022725"/>
    </source>
</evidence>
<keyword evidence="5 10" id="KW-0552">Olfaction</keyword>
<keyword evidence="2" id="KW-1003">Cell membrane</keyword>
<keyword evidence="3 10" id="KW-0716">Sensory transduction</keyword>
<keyword evidence="4 10" id="KW-0812">Transmembrane</keyword>
<dbReference type="GO" id="GO:0005549">
    <property type="term" value="F:odorant binding"/>
    <property type="evidence" value="ECO:0007669"/>
    <property type="project" value="InterPro"/>
</dbReference>
<dbReference type="PANTHER" id="PTHR21137:SF35">
    <property type="entry name" value="ODORANT RECEPTOR 19A-RELATED"/>
    <property type="match status" value="1"/>
</dbReference>